<sequence>MSPAPEGFSLRLIDAKHTFGQVNHPPEGNVNDLISDLNIDNKPIEETVQSHTEKIAELQTNGQRYRKEIAELKSLLALSSEVVKIKANVQSEMLQFRSEILQLRNGINEVNTLTNNHGKFGKKCSSYNWWRGLLRKNAFQQGLDPGTSSSAAAFVIDELSSTKHFLRAIEFTFSNHKEDEESWKALKALKQGKETIEQFNITFNSLLYTVDLSDASKCEIYADAIHPEIVNLGLQRGGWSGVTNLEARQAMAITLANDVAEVVALERSRAKGITARVKQKIINAPQRGIVPVPRVPVQALPKLSEGTPMDLDAISANVGFTYALFKAECLDAGICARCGGNYNSVNQDQGGCPIQVENQLTLGNKLMMWKDWGGYV</sequence>
<proteinExistence type="predicted"/>
<protein>
    <recommendedName>
        <fullName evidence="4">Retrotransposon gag domain-containing protein</fullName>
    </recommendedName>
</protein>
<accession>A0A2N5TXU6</accession>
<evidence type="ECO:0000313" key="3">
    <source>
        <dbReference type="Proteomes" id="UP000235392"/>
    </source>
</evidence>
<evidence type="ECO:0008006" key="4">
    <source>
        <dbReference type="Google" id="ProtNLM"/>
    </source>
</evidence>
<reference evidence="2 3" key="1">
    <citation type="submission" date="2017-11" db="EMBL/GenBank/DDBJ databases">
        <title>De novo assembly and phasing of dikaryotic genomes from two isolates of Puccinia coronata f. sp. avenae, the causal agent of oat crown rust.</title>
        <authorList>
            <person name="Miller M.E."/>
            <person name="Zhang Y."/>
            <person name="Omidvar V."/>
            <person name="Sperschneider J."/>
            <person name="Schwessinger B."/>
            <person name="Raley C."/>
            <person name="Palmer J.M."/>
            <person name="Garnica D."/>
            <person name="Upadhyaya N."/>
            <person name="Rathjen J."/>
            <person name="Taylor J.M."/>
            <person name="Park R.F."/>
            <person name="Dodds P.N."/>
            <person name="Hirsch C.D."/>
            <person name="Kianian S.F."/>
            <person name="Figueroa M."/>
        </authorList>
    </citation>
    <scope>NUCLEOTIDE SEQUENCE [LARGE SCALE GENOMIC DNA]</scope>
    <source>
        <strain evidence="2">12SD80</strain>
    </source>
</reference>
<dbReference type="AlphaFoldDB" id="A0A2N5TXU6"/>
<evidence type="ECO:0000256" key="1">
    <source>
        <dbReference type="SAM" id="Coils"/>
    </source>
</evidence>
<organism evidence="2 3">
    <name type="scientific">Puccinia coronata f. sp. avenae</name>
    <dbReference type="NCBI Taxonomy" id="200324"/>
    <lineage>
        <taxon>Eukaryota</taxon>
        <taxon>Fungi</taxon>
        <taxon>Dikarya</taxon>
        <taxon>Basidiomycota</taxon>
        <taxon>Pucciniomycotina</taxon>
        <taxon>Pucciniomycetes</taxon>
        <taxon>Pucciniales</taxon>
        <taxon>Pucciniaceae</taxon>
        <taxon>Puccinia</taxon>
    </lineage>
</organism>
<dbReference type="EMBL" id="PGCI01000302">
    <property type="protein sequence ID" value="PLW30325.1"/>
    <property type="molecule type" value="Genomic_DNA"/>
</dbReference>
<keyword evidence="1" id="KW-0175">Coiled coil</keyword>
<comment type="caution">
    <text evidence="2">The sequence shown here is derived from an EMBL/GenBank/DDBJ whole genome shotgun (WGS) entry which is preliminary data.</text>
</comment>
<evidence type="ECO:0000313" key="2">
    <source>
        <dbReference type="EMBL" id="PLW30325.1"/>
    </source>
</evidence>
<gene>
    <name evidence="2" type="ORF">PCASD_17750</name>
</gene>
<feature type="coiled-coil region" evidence="1">
    <location>
        <begin position="48"/>
        <end position="75"/>
    </location>
</feature>
<name>A0A2N5TXU6_9BASI</name>
<dbReference type="Proteomes" id="UP000235392">
    <property type="component" value="Unassembled WGS sequence"/>
</dbReference>